<organism evidence="3 4">
    <name type="scientific">Bifidobacterium miconis</name>
    <dbReference type="NCBI Taxonomy" id="2834435"/>
    <lineage>
        <taxon>Bacteria</taxon>
        <taxon>Bacillati</taxon>
        <taxon>Actinomycetota</taxon>
        <taxon>Actinomycetes</taxon>
        <taxon>Bifidobacteriales</taxon>
        <taxon>Bifidobacteriaceae</taxon>
        <taxon>Bifidobacterium</taxon>
    </lineage>
</organism>
<dbReference type="Proteomes" id="UP000700815">
    <property type="component" value="Unassembled WGS sequence"/>
</dbReference>
<evidence type="ECO:0000313" key="4">
    <source>
        <dbReference type="Proteomes" id="UP000700815"/>
    </source>
</evidence>
<reference evidence="3 4" key="1">
    <citation type="submission" date="2021-05" db="EMBL/GenBank/DDBJ databases">
        <title>Phylogenetic classification of ten novel species belonging to the genus Bifidobacterium comprising B. colchicus sp. nov., B. abeli sp. nov., B. bicoloris sp. nov., B. guerezis sp. nov., B. rosaliae sp. nov., B. santillanensis sp. nov., B. argentati sp. nov., B. amazzoni sp. nov., B. pluviali sp. nov., and B. pinnaculum sp. nov.</title>
        <authorList>
            <person name="Lugli G.A."/>
            <person name="Ruiz Garcia L."/>
            <person name="Margolles A."/>
            <person name="Ventura M."/>
        </authorList>
    </citation>
    <scope>NUCLEOTIDE SEQUENCE [LARGE SCALE GENOMIC DNA]</scope>
    <source>
        <strain evidence="3 4">82T10</strain>
    </source>
</reference>
<comment type="caution">
    <text evidence="3">The sequence shown here is derived from an EMBL/GenBank/DDBJ whole genome shotgun (WGS) entry which is preliminary data.</text>
</comment>
<dbReference type="EMBL" id="JAHBBH010000006">
    <property type="protein sequence ID" value="MBW3092056.1"/>
    <property type="molecule type" value="Genomic_DNA"/>
</dbReference>
<proteinExistence type="predicted"/>
<feature type="domain" description="Beta-lactamase-related" evidence="2">
    <location>
        <begin position="30"/>
        <end position="350"/>
    </location>
</feature>
<evidence type="ECO:0000259" key="2">
    <source>
        <dbReference type="Pfam" id="PF00144"/>
    </source>
</evidence>
<gene>
    <name evidence="3" type="ORF">KIH79_03620</name>
</gene>
<dbReference type="InterPro" id="IPR001466">
    <property type="entry name" value="Beta-lactam-related"/>
</dbReference>
<dbReference type="Pfam" id="PF00144">
    <property type="entry name" value="Beta-lactamase"/>
    <property type="match status" value="1"/>
</dbReference>
<protein>
    <submittedName>
        <fullName evidence="3">Beta-lactamase family protein</fullName>
    </submittedName>
</protein>
<name>A0ABS6WDD6_9BIFI</name>
<evidence type="ECO:0000256" key="1">
    <source>
        <dbReference type="ARBA" id="ARBA00022801"/>
    </source>
</evidence>
<evidence type="ECO:0000313" key="3">
    <source>
        <dbReference type="EMBL" id="MBW3092056.1"/>
    </source>
</evidence>
<dbReference type="InterPro" id="IPR050789">
    <property type="entry name" value="Diverse_Enzym_Activities"/>
</dbReference>
<dbReference type="PANTHER" id="PTHR43283:SF11">
    <property type="entry name" value="BETA-LACTAMASE-RELATED DOMAIN-CONTAINING PROTEIN"/>
    <property type="match status" value="1"/>
</dbReference>
<accession>A0ABS6WDD6</accession>
<keyword evidence="1" id="KW-0378">Hydrolase</keyword>
<keyword evidence="4" id="KW-1185">Reference proteome</keyword>
<dbReference type="PANTHER" id="PTHR43283">
    <property type="entry name" value="BETA-LACTAMASE-RELATED"/>
    <property type="match status" value="1"/>
</dbReference>
<sequence length="372" mass="40576">MTAADHREAIDRILETLTASRELADDDHESVSACAVRIAHDGETIYARDAGFTAFDNYSAKQYGGSAPHAIGTDTRFDLASLTKCFVALTLLRECDDHNVPLDAPLDVSPENPEATIRQTLSHTAGFPAVWDDAHDPDSGLLDLPLDARWERFRRIRPTARPGERFEYSDVTLIFAGLLAEKLAGMPLADAVHRDVCAPWGLEHTGFGPLPHGVAAQTEFDAVWRHRILDGEVHDETSFALGGAVGNAGLFATADDVLRFAEGLRVARGRDDDPMHAATLALTTPIPRLLPGMAHGTALGVQIADHEWMTELAGPESFGHTGYTGTCFMVDPDHALSVVILTNSVHPRRLRVKTYPMRRSIIREAYAMIDGN</sequence>
<dbReference type="RefSeq" id="WP_219058154.1">
    <property type="nucleotide sequence ID" value="NZ_JAHBBH010000006.1"/>
</dbReference>